<comment type="caution">
    <text evidence="1">The sequence shown here is derived from an EMBL/GenBank/DDBJ whole genome shotgun (WGS) entry which is preliminary data.</text>
</comment>
<keyword evidence="2" id="KW-1185">Reference proteome</keyword>
<sequence length="58" mass="6368">MANMLVTINLLLHLLKQIRKRFLFNGAKFATVAWRTGTLGGGKILGLGMISNYNSTSD</sequence>
<reference evidence="1 2" key="1">
    <citation type="submission" date="2024-02" db="EMBL/GenBank/DDBJ databases">
        <authorList>
            <person name="Daric V."/>
            <person name="Darras S."/>
        </authorList>
    </citation>
    <scope>NUCLEOTIDE SEQUENCE [LARGE SCALE GENOMIC DNA]</scope>
</reference>
<evidence type="ECO:0000313" key="1">
    <source>
        <dbReference type="EMBL" id="CAK8694622.1"/>
    </source>
</evidence>
<accession>A0ABP0GSI4</accession>
<protein>
    <submittedName>
        <fullName evidence="1">Uncharacterized protein</fullName>
    </submittedName>
</protein>
<dbReference type="Proteomes" id="UP001642483">
    <property type="component" value="Unassembled WGS sequence"/>
</dbReference>
<evidence type="ECO:0000313" key="2">
    <source>
        <dbReference type="Proteomes" id="UP001642483"/>
    </source>
</evidence>
<dbReference type="EMBL" id="CAWYQH010000141">
    <property type="protein sequence ID" value="CAK8694622.1"/>
    <property type="molecule type" value="Genomic_DNA"/>
</dbReference>
<proteinExistence type="predicted"/>
<organism evidence="1 2">
    <name type="scientific">Clavelina lepadiformis</name>
    <name type="common">Light-bulb sea squirt</name>
    <name type="synonym">Ascidia lepadiformis</name>
    <dbReference type="NCBI Taxonomy" id="159417"/>
    <lineage>
        <taxon>Eukaryota</taxon>
        <taxon>Metazoa</taxon>
        <taxon>Chordata</taxon>
        <taxon>Tunicata</taxon>
        <taxon>Ascidiacea</taxon>
        <taxon>Aplousobranchia</taxon>
        <taxon>Clavelinidae</taxon>
        <taxon>Clavelina</taxon>
    </lineage>
</organism>
<name>A0ABP0GSI4_CLALP</name>
<gene>
    <name evidence="1" type="ORF">CVLEPA_LOCUS27978</name>
</gene>